<protein>
    <submittedName>
        <fullName evidence="1">Uncharacterized protein</fullName>
    </submittedName>
</protein>
<sequence length="94" mass="10265">MWSGLEKDRSAAACDFCDTDFVGQDGLGGGKYSTSSVLADAICSAWKPIRNRRDEKFVIFTGGEPLLQLDDQLIFAMKKRGFKVALETNGTILA</sequence>
<accession>A0A382V2I7</accession>
<organism evidence="1">
    <name type="scientific">marine metagenome</name>
    <dbReference type="NCBI Taxonomy" id="408172"/>
    <lineage>
        <taxon>unclassified sequences</taxon>
        <taxon>metagenomes</taxon>
        <taxon>ecological metagenomes</taxon>
    </lineage>
</organism>
<dbReference type="Gene3D" id="3.20.20.70">
    <property type="entry name" value="Aldolase class I"/>
    <property type="match status" value="1"/>
</dbReference>
<gene>
    <name evidence="1" type="ORF">METZ01_LOCUS393012</name>
</gene>
<dbReference type="EMBL" id="UINC01148336">
    <property type="protein sequence ID" value="SVD40158.1"/>
    <property type="molecule type" value="Genomic_DNA"/>
</dbReference>
<feature type="non-terminal residue" evidence="1">
    <location>
        <position position="94"/>
    </location>
</feature>
<dbReference type="InterPro" id="IPR013785">
    <property type="entry name" value="Aldolase_TIM"/>
</dbReference>
<dbReference type="AlphaFoldDB" id="A0A382V2I7"/>
<dbReference type="InterPro" id="IPR058240">
    <property type="entry name" value="rSAM_sf"/>
</dbReference>
<dbReference type="CDD" id="cd01335">
    <property type="entry name" value="Radical_SAM"/>
    <property type="match status" value="1"/>
</dbReference>
<dbReference type="SUPFAM" id="SSF102114">
    <property type="entry name" value="Radical SAM enzymes"/>
    <property type="match status" value="1"/>
</dbReference>
<proteinExistence type="predicted"/>
<name>A0A382V2I7_9ZZZZ</name>
<reference evidence="1" key="1">
    <citation type="submission" date="2018-05" db="EMBL/GenBank/DDBJ databases">
        <authorList>
            <person name="Lanie J.A."/>
            <person name="Ng W.-L."/>
            <person name="Kazmierczak K.M."/>
            <person name="Andrzejewski T.M."/>
            <person name="Davidsen T.M."/>
            <person name="Wayne K.J."/>
            <person name="Tettelin H."/>
            <person name="Glass J.I."/>
            <person name="Rusch D."/>
            <person name="Podicherti R."/>
            <person name="Tsui H.-C.T."/>
            <person name="Winkler M.E."/>
        </authorList>
    </citation>
    <scope>NUCLEOTIDE SEQUENCE</scope>
</reference>
<evidence type="ECO:0000313" key="1">
    <source>
        <dbReference type="EMBL" id="SVD40158.1"/>
    </source>
</evidence>